<gene>
    <name evidence="2" type="ORF">TrCOL_g2642</name>
</gene>
<evidence type="ECO:0000259" key="1">
    <source>
        <dbReference type="PROSITE" id="PS51462"/>
    </source>
</evidence>
<accession>A0A9W7GDY6</accession>
<keyword evidence="3" id="KW-1185">Reference proteome</keyword>
<dbReference type="PROSITE" id="PS51462">
    <property type="entry name" value="NUDIX"/>
    <property type="match status" value="1"/>
</dbReference>
<dbReference type="Proteomes" id="UP001165065">
    <property type="component" value="Unassembled WGS sequence"/>
</dbReference>
<dbReference type="InterPro" id="IPR015797">
    <property type="entry name" value="NUDIX_hydrolase-like_dom_sf"/>
</dbReference>
<evidence type="ECO:0000313" key="2">
    <source>
        <dbReference type="EMBL" id="GMI42517.1"/>
    </source>
</evidence>
<reference evidence="3" key="1">
    <citation type="journal article" date="2023" name="Commun. Biol.">
        <title>Genome analysis of Parmales, the sister group of diatoms, reveals the evolutionary specialization of diatoms from phago-mixotrophs to photoautotrophs.</title>
        <authorList>
            <person name="Ban H."/>
            <person name="Sato S."/>
            <person name="Yoshikawa S."/>
            <person name="Yamada K."/>
            <person name="Nakamura Y."/>
            <person name="Ichinomiya M."/>
            <person name="Sato N."/>
            <person name="Blanc-Mathieu R."/>
            <person name="Endo H."/>
            <person name="Kuwata A."/>
            <person name="Ogata H."/>
        </authorList>
    </citation>
    <scope>NUCLEOTIDE SEQUENCE [LARGE SCALE GENOMIC DNA]</scope>
</reference>
<dbReference type="Gene3D" id="3.90.79.10">
    <property type="entry name" value="Nucleoside Triphosphate Pyrophosphohydrolase"/>
    <property type="match status" value="1"/>
</dbReference>
<comment type="caution">
    <text evidence="2">The sequence shown here is derived from an EMBL/GenBank/DDBJ whole genome shotgun (WGS) entry which is preliminary data.</text>
</comment>
<organism evidence="2 3">
    <name type="scientific">Triparma columacea</name>
    <dbReference type="NCBI Taxonomy" id="722753"/>
    <lineage>
        <taxon>Eukaryota</taxon>
        <taxon>Sar</taxon>
        <taxon>Stramenopiles</taxon>
        <taxon>Ochrophyta</taxon>
        <taxon>Bolidophyceae</taxon>
        <taxon>Parmales</taxon>
        <taxon>Triparmaceae</taxon>
        <taxon>Triparma</taxon>
    </lineage>
</organism>
<name>A0A9W7GDY6_9STRA</name>
<dbReference type="InterPro" id="IPR000086">
    <property type="entry name" value="NUDIX_hydrolase_dom"/>
</dbReference>
<dbReference type="Pfam" id="PF00293">
    <property type="entry name" value="NUDIX"/>
    <property type="match status" value="1"/>
</dbReference>
<dbReference type="OrthoDB" id="10261522at2759"/>
<feature type="domain" description="Nudix hydrolase" evidence="1">
    <location>
        <begin position="1"/>
        <end position="139"/>
    </location>
</feature>
<sequence length="174" mass="19335">MWLGVRSNEKSVCPNQLDHVVAGGLGLDELDKLECVVKECGEEAGFDMEVARRAVEGGVVMYEGNDNWCYEERVGGGDGGVGGYKRDTLFTYDLEVLEGIVPKPVDGEVERFELVDVEEVMEGLIESEGARVRGEWGKVYKANCVPVIAEFMIRKGIIGKEFEGFEELFECLRN</sequence>
<dbReference type="AlphaFoldDB" id="A0A9W7GDY6"/>
<dbReference type="SUPFAM" id="SSF55811">
    <property type="entry name" value="Nudix"/>
    <property type="match status" value="1"/>
</dbReference>
<protein>
    <recommendedName>
        <fullName evidence="1">Nudix hydrolase domain-containing protein</fullName>
    </recommendedName>
</protein>
<evidence type="ECO:0000313" key="3">
    <source>
        <dbReference type="Proteomes" id="UP001165065"/>
    </source>
</evidence>
<dbReference type="EMBL" id="BRYA01000174">
    <property type="protein sequence ID" value="GMI42517.1"/>
    <property type="molecule type" value="Genomic_DNA"/>
</dbReference>
<proteinExistence type="predicted"/>